<evidence type="ECO:0000313" key="2">
    <source>
        <dbReference type="EMBL" id="PNH01488.1"/>
    </source>
</evidence>
<keyword evidence="3" id="KW-1185">Reference proteome</keyword>
<reference evidence="2 3" key="1">
    <citation type="journal article" date="2017" name="Mol. Biol. Evol.">
        <title>The 4-celled Tetrabaena socialis nuclear genome reveals the essential components for genetic control of cell number at the origin of multicellularity in the volvocine lineage.</title>
        <authorList>
            <person name="Featherston J."/>
            <person name="Arakaki Y."/>
            <person name="Hanschen E.R."/>
            <person name="Ferris P.J."/>
            <person name="Michod R.E."/>
            <person name="Olson B.J.S.C."/>
            <person name="Nozaki H."/>
            <person name="Durand P.M."/>
        </authorList>
    </citation>
    <scope>NUCLEOTIDE SEQUENCE [LARGE SCALE GENOMIC DNA]</scope>
    <source>
        <strain evidence="2 3">NIES-571</strain>
    </source>
</reference>
<dbReference type="AlphaFoldDB" id="A0A2J7ZMJ5"/>
<name>A0A2J7ZMJ5_9CHLO</name>
<dbReference type="GO" id="GO:0004672">
    <property type="term" value="F:protein kinase activity"/>
    <property type="evidence" value="ECO:0007669"/>
    <property type="project" value="InterPro"/>
</dbReference>
<dbReference type="EMBL" id="PGGS01000879">
    <property type="protein sequence ID" value="PNH01488.1"/>
    <property type="molecule type" value="Genomic_DNA"/>
</dbReference>
<evidence type="ECO:0000313" key="3">
    <source>
        <dbReference type="Proteomes" id="UP000236333"/>
    </source>
</evidence>
<dbReference type="SUPFAM" id="SSF56112">
    <property type="entry name" value="Protein kinase-like (PK-like)"/>
    <property type="match status" value="1"/>
</dbReference>
<protein>
    <recommendedName>
        <fullName evidence="1">Serine-threonine/tyrosine-protein kinase catalytic domain-containing protein</fullName>
    </recommendedName>
</protein>
<dbReference type="InterPro" id="IPR011009">
    <property type="entry name" value="Kinase-like_dom_sf"/>
</dbReference>
<accession>A0A2J7ZMJ5</accession>
<feature type="domain" description="Serine-threonine/tyrosine-protein kinase catalytic" evidence="1">
    <location>
        <begin position="18"/>
        <end position="72"/>
    </location>
</feature>
<gene>
    <name evidence="2" type="ORF">TSOC_012622</name>
</gene>
<organism evidence="2 3">
    <name type="scientific">Tetrabaena socialis</name>
    <dbReference type="NCBI Taxonomy" id="47790"/>
    <lineage>
        <taxon>Eukaryota</taxon>
        <taxon>Viridiplantae</taxon>
        <taxon>Chlorophyta</taxon>
        <taxon>core chlorophytes</taxon>
        <taxon>Chlorophyceae</taxon>
        <taxon>CS clade</taxon>
        <taxon>Chlamydomonadales</taxon>
        <taxon>Tetrabaenaceae</taxon>
        <taxon>Tetrabaena</taxon>
    </lineage>
</organism>
<sequence>MSRLQPVFNPSSIAGPMPKMLHQCDDWADLIAGGYRPQRSNCTPELVWCLIEDCWHADPLQRPSMQEALERLQQMAEEQAEAVIGLASGKGGKKLGGGAVAAKGGAGAEAAAAAHAPSCGCVIS</sequence>
<dbReference type="OrthoDB" id="541187at2759"/>
<dbReference type="Gene3D" id="1.10.510.10">
    <property type="entry name" value="Transferase(Phosphotransferase) domain 1"/>
    <property type="match status" value="1"/>
</dbReference>
<dbReference type="Proteomes" id="UP000236333">
    <property type="component" value="Unassembled WGS sequence"/>
</dbReference>
<evidence type="ECO:0000259" key="1">
    <source>
        <dbReference type="Pfam" id="PF07714"/>
    </source>
</evidence>
<dbReference type="Pfam" id="PF07714">
    <property type="entry name" value="PK_Tyr_Ser-Thr"/>
    <property type="match status" value="1"/>
</dbReference>
<dbReference type="InterPro" id="IPR001245">
    <property type="entry name" value="Ser-Thr/Tyr_kinase_cat_dom"/>
</dbReference>
<proteinExistence type="predicted"/>
<comment type="caution">
    <text evidence="2">The sequence shown here is derived from an EMBL/GenBank/DDBJ whole genome shotgun (WGS) entry which is preliminary data.</text>
</comment>